<evidence type="ECO:0000313" key="8">
    <source>
        <dbReference type="EMBL" id="UPQ75509.1"/>
    </source>
</evidence>
<evidence type="ECO:0000256" key="6">
    <source>
        <dbReference type="SAM" id="Phobius"/>
    </source>
</evidence>
<dbReference type="Pfam" id="PF06271">
    <property type="entry name" value="RDD"/>
    <property type="match status" value="1"/>
</dbReference>
<dbReference type="EMBL" id="CP096203">
    <property type="protein sequence ID" value="UPQ75509.1"/>
    <property type="molecule type" value="Genomic_DNA"/>
</dbReference>
<dbReference type="InterPro" id="IPR010432">
    <property type="entry name" value="RDD"/>
</dbReference>
<organism evidence="8 9">
    <name type="scientific">Chryseobacterium nepalense</name>
    <dbReference type="NCBI Taxonomy" id="1854498"/>
    <lineage>
        <taxon>Bacteria</taxon>
        <taxon>Pseudomonadati</taxon>
        <taxon>Bacteroidota</taxon>
        <taxon>Flavobacteriia</taxon>
        <taxon>Flavobacteriales</taxon>
        <taxon>Weeksellaceae</taxon>
        <taxon>Chryseobacterium group</taxon>
        <taxon>Chryseobacterium</taxon>
    </lineage>
</organism>
<keyword evidence="3 6" id="KW-0812">Transmembrane</keyword>
<feature type="transmembrane region" description="Helical" evidence="6">
    <location>
        <begin position="12"/>
        <end position="36"/>
    </location>
</feature>
<dbReference type="Proteomes" id="UP000830552">
    <property type="component" value="Chromosome"/>
</dbReference>
<dbReference type="PANTHER" id="PTHR36115">
    <property type="entry name" value="PROLINE-RICH ANTIGEN HOMOLOG-RELATED"/>
    <property type="match status" value="1"/>
</dbReference>
<feature type="transmembrane region" description="Helical" evidence="6">
    <location>
        <begin position="176"/>
        <end position="196"/>
    </location>
</feature>
<gene>
    <name evidence="8" type="ORF">M0D58_15845</name>
</gene>
<dbReference type="PANTHER" id="PTHR36115:SF6">
    <property type="entry name" value="PROLINE-RICH ANTIGEN HOMOLOG"/>
    <property type="match status" value="1"/>
</dbReference>
<evidence type="ECO:0000256" key="1">
    <source>
        <dbReference type="ARBA" id="ARBA00004651"/>
    </source>
</evidence>
<protein>
    <submittedName>
        <fullName evidence="8">RDD family protein</fullName>
    </submittedName>
</protein>
<evidence type="ECO:0000256" key="2">
    <source>
        <dbReference type="ARBA" id="ARBA00022475"/>
    </source>
</evidence>
<dbReference type="RefSeq" id="WP_248391491.1">
    <property type="nucleotide sequence ID" value="NZ_CP096203.1"/>
</dbReference>
<keyword evidence="5 6" id="KW-0472">Membrane</keyword>
<dbReference type="InterPro" id="IPR051791">
    <property type="entry name" value="Pra-immunoreactive"/>
</dbReference>
<keyword evidence="2" id="KW-1003">Cell membrane</keyword>
<keyword evidence="9" id="KW-1185">Reference proteome</keyword>
<evidence type="ECO:0000256" key="3">
    <source>
        <dbReference type="ARBA" id="ARBA00022692"/>
    </source>
</evidence>
<accession>A0ABY4K4P0</accession>
<feature type="domain" description="RDD" evidence="7">
    <location>
        <begin position="9"/>
        <end position="155"/>
    </location>
</feature>
<keyword evidence="4 6" id="KW-1133">Transmembrane helix</keyword>
<evidence type="ECO:0000259" key="7">
    <source>
        <dbReference type="Pfam" id="PF06271"/>
    </source>
</evidence>
<evidence type="ECO:0000313" key="9">
    <source>
        <dbReference type="Proteomes" id="UP000830552"/>
    </source>
</evidence>
<evidence type="ECO:0000256" key="4">
    <source>
        <dbReference type="ARBA" id="ARBA00022989"/>
    </source>
</evidence>
<sequence>MENNLLLSKFWMRIWALLIDSLILGLFGFILGLIFKNFFISFGESAKLIGWIISLFYFTILNSKLYKGGTLGKKVMKIQVTDIKGNFIDVKTSFIRSLVFTAPFFLNGFKIPGVSSFSFVTIIQGIIIFTIGLGIIVFYIFNKETRQSIHDIVAKTYVVQDFRNKEIGFMPKIRKLPFYITGAILLVTIGVSIYSLSSTSKISKLVPVYEDILKQENITNAAVNMNYIPITDDAGNKRFVYTVTVYVNKDLEITQNNINEQAKNPELLETVKTFINSNAYDTDNDILNVVVVSGYDIGIAKQYKSFNFYKPISEWKRIFGKSL</sequence>
<feature type="transmembrane region" description="Helical" evidence="6">
    <location>
        <begin position="87"/>
        <end position="106"/>
    </location>
</feature>
<feature type="transmembrane region" description="Helical" evidence="6">
    <location>
        <begin position="48"/>
        <end position="66"/>
    </location>
</feature>
<reference evidence="8" key="1">
    <citation type="submission" date="2022-04" db="EMBL/GenBank/DDBJ databases">
        <title>Evolutionary, genomic, and biogeographic characterization of Chryseobacterium nepalense represented by a plastic-degrading bacterium AC3.</title>
        <authorList>
            <person name="Yin Z."/>
            <person name="Liu X."/>
            <person name="Wang D."/>
            <person name="Xie Z."/>
        </authorList>
    </citation>
    <scope>NUCLEOTIDE SEQUENCE</scope>
    <source>
        <strain evidence="8">AC3</strain>
    </source>
</reference>
<feature type="transmembrane region" description="Helical" evidence="6">
    <location>
        <begin position="118"/>
        <end position="141"/>
    </location>
</feature>
<comment type="subcellular location">
    <subcellularLocation>
        <location evidence="1">Cell membrane</location>
        <topology evidence="1">Multi-pass membrane protein</topology>
    </subcellularLocation>
</comment>
<evidence type="ECO:0000256" key="5">
    <source>
        <dbReference type="ARBA" id="ARBA00023136"/>
    </source>
</evidence>
<proteinExistence type="predicted"/>
<name>A0ABY4K4P0_9FLAO</name>